<dbReference type="InterPro" id="IPR036378">
    <property type="entry name" value="FAS1_dom_sf"/>
</dbReference>
<dbReference type="PROSITE" id="PS50213">
    <property type="entry name" value="FAS1"/>
    <property type="match status" value="1"/>
</dbReference>
<feature type="domain" description="FAS1" evidence="10">
    <location>
        <begin position="313"/>
        <end position="443"/>
    </location>
</feature>
<feature type="domain" description="EGF-like" evidence="9">
    <location>
        <begin position="201"/>
        <end position="239"/>
    </location>
</feature>
<protein>
    <recommendedName>
        <fullName evidence="13">Stabilin 1</fullName>
    </recommendedName>
</protein>
<accession>A0A3B3Z014</accession>
<proteinExistence type="predicted"/>
<keyword evidence="4" id="KW-1133">Transmembrane helix</keyword>
<evidence type="ECO:0000256" key="3">
    <source>
        <dbReference type="ARBA" id="ARBA00022692"/>
    </source>
</evidence>
<evidence type="ECO:0000256" key="5">
    <source>
        <dbReference type="ARBA" id="ARBA00023136"/>
    </source>
</evidence>
<keyword evidence="3" id="KW-0812">Transmembrane</keyword>
<reference evidence="11" key="2">
    <citation type="submission" date="2025-09" db="UniProtKB">
        <authorList>
            <consortium name="Ensembl"/>
        </authorList>
    </citation>
    <scope>IDENTIFICATION</scope>
</reference>
<evidence type="ECO:0008006" key="13">
    <source>
        <dbReference type="Google" id="ProtNLM"/>
    </source>
</evidence>
<evidence type="ECO:0000256" key="7">
    <source>
        <dbReference type="ARBA" id="ARBA00023180"/>
    </source>
</evidence>
<comment type="caution">
    <text evidence="8">Lacks conserved residue(s) required for the propagation of feature annotation.</text>
</comment>
<dbReference type="Ensembl" id="ENSPMET00000026660.1">
    <property type="protein sequence ID" value="ENSPMEP00000032605.1"/>
    <property type="gene ID" value="ENSPMEG00000020610.1"/>
</dbReference>
<evidence type="ECO:0000259" key="10">
    <source>
        <dbReference type="PROSITE" id="PS50213"/>
    </source>
</evidence>
<evidence type="ECO:0000256" key="1">
    <source>
        <dbReference type="ARBA" id="ARBA00004167"/>
    </source>
</evidence>
<dbReference type="InterPro" id="IPR000782">
    <property type="entry name" value="FAS1_domain"/>
</dbReference>
<keyword evidence="7" id="KW-0325">Glycoprotein</keyword>
<dbReference type="Pfam" id="PF02469">
    <property type="entry name" value="Fasciclin"/>
    <property type="match status" value="1"/>
</dbReference>
<dbReference type="Pfam" id="PF24887">
    <property type="entry name" value="EGF_STAB1-2"/>
    <property type="match status" value="1"/>
</dbReference>
<reference evidence="11" key="1">
    <citation type="submission" date="2025-08" db="UniProtKB">
        <authorList>
            <consortium name="Ensembl"/>
        </authorList>
    </citation>
    <scope>IDENTIFICATION</scope>
</reference>
<evidence type="ECO:0000256" key="2">
    <source>
        <dbReference type="ARBA" id="ARBA00022536"/>
    </source>
</evidence>
<dbReference type="PROSITE" id="PS50026">
    <property type="entry name" value="EGF_3"/>
    <property type="match status" value="2"/>
</dbReference>
<dbReference type="InterPro" id="IPR000742">
    <property type="entry name" value="EGF"/>
</dbReference>
<evidence type="ECO:0000256" key="4">
    <source>
        <dbReference type="ARBA" id="ARBA00022989"/>
    </source>
</evidence>
<dbReference type="GO" id="GO:0016020">
    <property type="term" value="C:membrane"/>
    <property type="evidence" value="ECO:0007669"/>
    <property type="project" value="UniProtKB-SubCell"/>
</dbReference>
<dbReference type="Gene3D" id="2.30.180.10">
    <property type="entry name" value="FAS1 domain"/>
    <property type="match status" value="1"/>
</dbReference>
<feature type="disulfide bond" evidence="8">
    <location>
        <begin position="149"/>
        <end position="158"/>
    </location>
</feature>
<dbReference type="STRING" id="48701.ENSPMEP00000032605"/>
<keyword evidence="5" id="KW-0472">Membrane</keyword>
<dbReference type="AlphaFoldDB" id="A0A3B3Z014"/>
<dbReference type="SMART" id="SM00554">
    <property type="entry name" value="FAS1"/>
    <property type="match status" value="1"/>
</dbReference>
<dbReference type="PANTHER" id="PTHR24038">
    <property type="entry name" value="STABILIN"/>
    <property type="match status" value="1"/>
</dbReference>
<dbReference type="SMART" id="SM00181">
    <property type="entry name" value="EGF"/>
    <property type="match status" value="3"/>
</dbReference>
<dbReference type="PANTHER" id="PTHR24038:SF8">
    <property type="entry name" value="STABILIN-1"/>
    <property type="match status" value="1"/>
</dbReference>
<feature type="disulfide bond" evidence="8">
    <location>
        <begin position="130"/>
        <end position="147"/>
    </location>
</feature>
<dbReference type="InterPro" id="IPR056806">
    <property type="entry name" value="EGF_STAB1-2"/>
</dbReference>
<sequence length="507" mass="54519">PQRMDVFTACTSCAASVTSSCPDGRNESSDCHPALLCSYVVQIGGRELELYGCHHLCVKNILRPQCCPGRWGPLCLCESPSQVISNPNLQSVCQSGLTGHNSGRSEGFSGFACQECKNPNAFGKNCDKECDCVNGVCNKGPDGDGQCWCQPPYTGRRCDQGEALTLLQAGLQVMMSSSAEDADCDCLPGYRKMKDNRCLGEAPACSQRDCDTNAQCSKEASNIRCTCKPGYDGDGKICIPKNPCLVNNGGCPTNSTVCVFKGPDEVRRKPGCLCEPGFIGDGHRCYGNLMVSLMELNQRGNQRENLTGAIALMGQRSEGRFDVPGVHLYKSHVSHSQNCGSPPPLHGPGPLTVFVPTNEAVDRARDGTHLLLFQAKQKLQELLRHHVFSQAAVRNDTPDTLVCRTACAAAAQGELLLGEKGVRLTGSNIMASNGVILMIDGLLYPPSILPILPHRCDATKSKITVGPCVHCSFLDQTECPEGSVEMVNIHYSHRGADFCFLPAVISQ</sequence>
<keyword evidence="2 8" id="KW-0245">EGF-like domain</keyword>
<keyword evidence="12" id="KW-1185">Reference proteome</keyword>
<dbReference type="InterPro" id="IPR024731">
    <property type="entry name" value="NELL2-like_EGF"/>
</dbReference>
<keyword evidence="6 8" id="KW-1015">Disulfide bond</keyword>
<evidence type="ECO:0000256" key="8">
    <source>
        <dbReference type="PROSITE-ProRule" id="PRU00076"/>
    </source>
</evidence>
<evidence type="ECO:0000259" key="9">
    <source>
        <dbReference type="PROSITE" id="PS50026"/>
    </source>
</evidence>
<evidence type="ECO:0000313" key="11">
    <source>
        <dbReference type="Ensembl" id="ENSPMEP00000032605.1"/>
    </source>
</evidence>
<evidence type="ECO:0000313" key="12">
    <source>
        <dbReference type="Proteomes" id="UP000261480"/>
    </source>
</evidence>
<dbReference type="SUPFAM" id="SSF82153">
    <property type="entry name" value="FAS1 domain"/>
    <property type="match status" value="1"/>
</dbReference>
<dbReference type="PROSITE" id="PS01186">
    <property type="entry name" value="EGF_2"/>
    <property type="match status" value="2"/>
</dbReference>
<dbReference type="Proteomes" id="UP000261480">
    <property type="component" value="Unplaced"/>
</dbReference>
<feature type="domain" description="EGF-like" evidence="9">
    <location>
        <begin position="122"/>
        <end position="159"/>
    </location>
</feature>
<dbReference type="Pfam" id="PF12947">
    <property type="entry name" value="EGF_3"/>
    <property type="match status" value="1"/>
</dbReference>
<dbReference type="Gene3D" id="2.10.25.10">
    <property type="entry name" value="Laminin"/>
    <property type="match status" value="1"/>
</dbReference>
<organism evidence="11 12">
    <name type="scientific">Poecilia mexicana</name>
    <dbReference type="NCBI Taxonomy" id="48701"/>
    <lineage>
        <taxon>Eukaryota</taxon>
        <taxon>Metazoa</taxon>
        <taxon>Chordata</taxon>
        <taxon>Craniata</taxon>
        <taxon>Vertebrata</taxon>
        <taxon>Euteleostomi</taxon>
        <taxon>Actinopterygii</taxon>
        <taxon>Neopterygii</taxon>
        <taxon>Teleostei</taxon>
        <taxon>Neoteleostei</taxon>
        <taxon>Acanthomorphata</taxon>
        <taxon>Ovalentaria</taxon>
        <taxon>Atherinomorphae</taxon>
        <taxon>Cyprinodontiformes</taxon>
        <taxon>Poeciliidae</taxon>
        <taxon>Poeciliinae</taxon>
        <taxon>Poecilia</taxon>
    </lineage>
</organism>
<comment type="subcellular location">
    <subcellularLocation>
        <location evidence="1">Membrane</location>
        <topology evidence="1">Single-pass membrane protein</topology>
    </subcellularLocation>
</comment>
<name>A0A3B3Z014_9TELE</name>
<evidence type="ECO:0000256" key="6">
    <source>
        <dbReference type="ARBA" id="ARBA00023157"/>
    </source>
</evidence>
<dbReference type="PROSITE" id="PS00022">
    <property type="entry name" value="EGF_1"/>
    <property type="match status" value="1"/>
</dbReference>